<evidence type="ECO:0000313" key="4">
    <source>
        <dbReference type="Proteomes" id="UP000230605"/>
    </source>
</evidence>
<feature type="compositionally biased region" description="Polar residues" evidence="1">
    <location>
        <begin position="30"/>
        <end position="44"/>
    </location>
</feature>
<protein>
    <submittedName>
        <fullName evidence="2">Uncharacterized protein</fullName>
    </submittedName>
</protein>
<dbReference type="Proteomes" id="UP001302367">
    <property type="component" value="Chromosome 7"/>
</dbReference>
<evidence type="ECO:0000313" key="3">
    <source>
        <dbReference type="EMBL" id="WPB06049.1"/>
    </source>
</evidence>
<accession>A0A2G5HHH3</accession>
<reference evidence="3 5" key="2">
    <citation type="submission" date="2023-09" db="EMBL/GenBank/DDBJ databases">
        <title>Complete-Gapless Cercospora beticola genome.</title>
        <authorList>
            <person name="Wyatt N.A."/>
            <person name="Spanner R.E."/>
            <person name="Bolton M.D."/>
        </authorList>
    </citation>
    <scope>NUCLEOTIDE SEQUENCE [LARGE SCALE GENOMIC DNA]</scope>
    <source>
        <strain evidence="3">Cb09-40</strain>
    </source>
</reference>
<organism evidence="2 4">
    <name type="scientific">Cercospora beticola</name>
    <name type="common">Sugarbeet leaf spot fungus</name>
    <dbReference type="NCBI Taxonomy" id="122368"/>
    <lineage>
        <taxon>Eukaryota</taxon>
        <taxon>Fungi</taxon>
        <taxon>Dikarya</taxon>
        <taxon>Ascomycota</taxon>
        <taxon>Pezizomycotina</taxon>
        <taxon>Dothideomycetes</taxon>
        <taxon>Dothideomycetidae</taxon>
        <taxon>Mycosphaerellales</taxon>
        <taxon>Mycosphaerellaceae</taxon>
        <taxon>Cercospora</taxon>
    </lineage>
</organism>
<feature type="compositionally biased region" description="Basic and acidic residues" evidence="1">
    <location>
        <begin position="81"/>
        <end position="91"/>
    </location>
</feature>
<feature type="region of interest" description="Disordered" evidence="1">
    <location>
        <begin position="24"/>
        <end position="48"/>
    </location>
</feature>
<dbReference type="Proteomes" id="UP000230605">
    <property type="component" value="Chromosome 7"/>
</dbReference>
<dbReference type="EMBL" id="CP134190">
    <property type="protein sequence ID" value="WPB06049.1"/>
    <property type="molecule type" value="Genomic_DNA"/>
</dbReference>
<dbReference type="OrthoDB" id="63721at2759"/>
<gene>
    <name evidence="2" type="ORF">CB0940_09614</name>
    <name evidence="3" type="ORF">RHO25_010705</name>
</gene>
<dbReference type="AlphaFoldDB" id="A0A2G5HHH3"/>
<keyword evidence="5" id="KW-1185">Reference proteome</keyword>
<feature type="region of interest" description="Disordered" evidence="1">
    <location>
        <begin position="81"/>
        <end position="107"/>
    </location>
</feature>
<evidence type="ECO:0000313" key="2">
    <source>
        <dbReference type="EMBL" id="PIA91673.1"/>
    </source>
</evidence>
<sequence length="226" mass="25708">MFYAVLEQTISADRLSSNNNLNAADESRAEQSLTPTASSHTSEATPLHYKCPWDPTRQLCFAKLWSEDDVEQWRLRDLRTQTRQRPGESHRLRLGSPVPRPHDIDKHEIPSLTRSEGRYLVIYEQALSDRTTPMRYQDIPVLLGPIEDGETDTHASGSCIQVLKGLVDSAVYQSERNLLWLSAWPTQDAAVAYVDSIDRVEGDSVGLMKVLRDDRIEASQREMAKW</sequence>
<proteinExistence type="predicted"/>
<dbReference type="EMBL" id="LKMD01000106">
    <property type="protein sequence ID" value="PIA91673.1"/>
    <property type="molecule type" value="Genomic_DNA"/>
</dbReference>
<reference evidence="2 4" key="1">
    <citation type="submission" date="2015-10" db="EMBL/GenBank/DDBJ databases">
        <title>The cercosporin biosynthetic gene cluster was horizontally transferred to several fungal lineages and shown to be expanded in Cercospora beticola based on microsynteny with recipient genomes.</title>
        <authorList>
            <person name="De Jonge R."/>
            <person name="Ebert M.K."/>
            <person name="Suttle J.C."/>
            <person name="Jurick Ii W.M."/>
            <person name="Secor G.A."/>
            <person name="Thomma B.P."/>
            <person name="Van De Peer Y."/>
            <person name="Bolton M.D."/>
        </authorList>
    </citation>
    <scope>NUCLEOTIDE SEQUENCE [LARGE SCALE GENOMIC DNA]</scope>
    <source>
        <strain evidence="2 4">09-40</strain>
    </source>
</reference>
<name>A0A2G5HHH3_CERBT</name>
<evidence type="ECO:0000256" key="1">
    <source>
        <dbReference type="SAM" id="MobiDB-lite"/>
    </source>
</evidence>
<evidence type="ECO:0000313" key="5">
    <source>
        <dbReference type="Proteomes" id="UP001302367"/>
    </source>
</evidence>